<dbReference type="InterPro" id="IPR036515">
    <property type="entry name" value="Transposase_17_sf"/>
</dbReference>
<dbReference type="PANTHER" id="PTHR34322">
    <property type="entry name" value="TRANSPOSASE, Y1_TNP DOMAIN-CONTAINING"/>
    <property type="match status" value="1"/>
</dbReference>
<feature type="domain" description="Transposase IS200-like" evidence="1">
    <location>
        <begin position="9"/>
        <end position="151"/>
    </location>
</feature>
<dbReference type="SMART" id="SM01321">
    <property type="entry name" value="Y1_Tnp"/>
    <property type="match status" value="1"/>
</dbReference>
<comment type="caution">
    <text evidence="2">The sequence shown here is derived from an EMBL/GenBank/DDBJ whole genome shotgun (WGS) entry which is preliminary data.</text>
</comment>
<proteinExistence type="predicted"/>
<dbReference type="EMBL" id="LBPR01000005">
    <property type="protein sequence ID" value="KKP62769.1"/>
    <property type="molecule type" value="Genomic_DNA"/>
</dbReference>
<dbReference type="GO" id="GO:0003677">
    <property type="term" value="F:DNA binding"/>
    <property type="evidence" value="ECO:0007669"/>
    <property type="project" value="InterPro"/>
</dbReference>
<dbReference type="GO" id="GO:0004803">
    <property type="term" value="F:transposase activity"/>
    <property type="evidence" value="ECO:0007669"/>
    <property type="project" value="InterPro"/>
</dbReference>
<accession>A0A0G0B0B0</accession>
<protein>
    <recommendedName>
        <fullName evidence="1">Transposase IS200-like domain-containing protein</fullName>
    </recommendedName>
</protein>
<dbReference type="SUPFAM" id="SSF143422">
    <property type="entry name" value="Transposase IS200-like"/>
    <property type="match status" value="1"/>
</dbReference>
<dbReference type="InterPro" id="IPR002686">
    <property type="entry name" value="Transposase_17"/>
</dbReference>
<dbReference type="Proteomes" id="UP000034004">
    <property type="component" value="Unassembled WGS sequence"/>
</dbReference>
<dbReference type="GO" id="GO:0006313">
    <property type="term" value="P:DNA transposition"/>
    <property type="evidence" value="ECO:0007669"/>
    <property type="project" value="InterPro"/>
</dbReference>
<dbReference type="Gene3D" id="3.30.70.1290">
    <property type="entry name" value="Transposase IS200-like"/>
    <property type="match status" value="1"/>
</dbReference>
<organism evidence="2 3">
    <name type="scientific">Candidatus Roizmanbacteria bacterium GW2011_GWC2_34_23</name>
    <dbReference type="NCBI Taxonomy" id="1618484"/>
    <lineage>
        <taxon>Bacteria</taxon>
        <taxon>Candidatus Roizmaniibacteriota</taxon>
    </lineage>
</organism>
<evidence type="ECO:0000313" key="3">
    <source>
        <dbReference type="Proteomes" id="UP000034004"/>
    </source>
</evidence>
<sequence length="221" mass="26721">MTTHRPILSTNEFYHIFNRTIANQPIFDNISNLKKIIRIVDYYQYKQKIKLSKFYSLPNRIKNEYREEAHEKLPLVEIFSFAFMPNHYHFLLRQLQDKGIARFISDVQNSFAKNFNLVNDRNGSLFQSGFKSRRIAYEEDFYHISRYIHLNPVTSNIIKFNELLDYPYTSLSMYSNTNLNKFINVEYLLNHFKNLNSYIEFLENQVEYQQKLKRIKDLLLD</sequence>
<dbReference type="PATRIC" id="fig|1618484.3.peg.261"/>
<dbReference type="PANTHER" id="PTHR34322:SF2">
    <property type="entry name" value="TRANSPOSASE IS200-LIKE DOMAIN-CONTAINING PROTEIN"/>
    <property type="match status" value="1"/>
</dbReference>
<evidence type="ECO:0000313" key="2">
    <source>
        <dbReference type="EMBL" id="KKP62769.1"/>
    </source>
</evidence>
<dbReference type="AlphaFoldDB" id="A0A0G0B0B0"/>
<gene>
    <name evidence="2" type="ORF">UR56_C0005G0015</name>
</gene>
<reference evidence="2 3" key="1">
    <citation type="journal article" date="2015" name="Nature">
        <title>rRNA introns, odd ribosomes, and small enigmatic genomes across a large radiation of phyla.</title>
        <authorList>
            <person name="Brown C.T."/>
            <person name="Hug L.A."/>
            <person name="Thomas B.C."/>
            <person name="Sharon I."/>
            <person name="Castelle C.J."/>
            <person name="Singh A."/>
            <person name="Wilkins M.J."/>
            <person name="Williams K.H."/>
            <person name="Banfield J.F."/>
        </authorList>
    </citation>
    <scope>NUCLEOTIDE SEQUENCE [LARGE SCALE GENOMIC DNA]</scope>
</reference>
<evidence type="ECO:0000259" key="1">
    <source>
        <dbReference type="SMART" id="SM01321"/>
    </source>
</evidence>
<name>A0A0G0B0B0_9BACT</name>